<keyword evidence="3" id="KW-0964">Secreted</keyword>
<dbReference type="Proteomes" id="UP000315295">
    <property type="component" value="Unassembled WGS sequence"/>
</dbReference>
<dbReference type="STRING" id="106549.A0A540MRD8"/>
<dbReference type="Gene3D" id="2.160.20.10">
    <property type="entry name" value="Single-stranded right-handed beta-helix, Pectin lyase-like"/>
    <property type="match status" value="1"/>
</dbReference>
<evidence type="ECO:0000256" key="1">
    <source>
        <dbReference type="ARBA" id="ARBA00004191"/>
    </source>
</evidence>
<keyword evidence="3" id="KW-0134">Cell wall</keyword>
<evidence type="ECO:0000313" key="7">
    <source>
        <dbReference type="EMBL" id="TQE01369.1"/>
    </source>
</evidence>
<dbReference type="GO" id="GO:0004650">
    <property type="term" value="F:polygalacturonase activity"/>
    <property type="evidence" value="ECO:0007669"/>
    <property type="project" value="InterPro"/>
</dbReference>
<keyword evidence="4 6" id="KW-0378">Hydrolase</keyword>
<organism evidence="7 8">
    <name type="scientific">Malus baccata</name>
    <name type="common">Siberian crab apple</name>
    <name type="synonym">Pyrus baccata</name>
    <dbReference type="NCBI Taxonomy" id="106549"/>
    <lineage>
        <taxon>Eukaryota</taxon>
        <taxon>Viridiplantae</taxon>
        <taxon>Streptophyta</taxon>
        <taxon>Embryophyta</taxon>
        <taxon>Tracheophyta</taxon>
        <taxon>Spermatophyta</taxon>
        <taxon>Magnoliopsida</taxon>
        <taxon>eudicotyledons</taxon>
        <taxon>Gunneridae</taxon>
        <taxon>Pentapetalae</taxon>
        <taxon>rosids</taxon>
        <taxon>fabids</taxon>
        <taxon>Rosales</taxon>
        <taxon>Rosaceae</taxon>
        <taxon>Amygdaloideae</taxon>
        <taxon>Maleae</taxon>
        <taxon>Malus</taxon>
    </lineage>
</organism>
<proteinExistence type="inferred from homology"/>
<comment type="similarity">
    <text evidence="2 6">Belongs to the glycosyl hydrolase 28 family.</text>
</comment>
<evidence type="ECO:0000256" key="2">
    <source>
        <dbReference type="ARBA" id="ARBA00008834"/>
    </source>
</evidence>
<dbReference type="AlphaFoldDB" id="A0A540MRD8"/>
<comment type="subcellular location">
    <subcellularLocation>
        <location evidence="1">Secreted</location>
        <location evidence="1">Cell wall</location>
    </subcellularLocation>
</comment>
<feature type="non-terminal residue" evidence="7">
    <location>
        <position position="1"/>
    </location>
</feature>
<comment type="caution">
    <text evidence="7">The sequence shown here is derived from an EMBL/GenBank/DDBJ whole genome shotgun (WGS) entry which is preliminary data.</text>
</comment>
<dbReference type="PANTHER" id="PTHR31339:SF9">
    <property type="entry name" value="PLASMIN AND FIBRONECTIN-BINDING PROTEIN A"/>
    <property type="match status" value="1"/>
</dbReference>
<evidence type="ECO:0000256" key="6">
    <source>
        <dbReference type="RuleBase" id="RU361169"/>
    </source>
</evidence>
<evidence type="ECO:0000256" key="4">
    <source>
        <dbReference type="ARBA" id="ARBA00022801"/>
    </source>
</evidence>
<gene>
    <name evidence="7" type="ORF">C1H46_013049</name>
</gene>
<dbReference type="InterPro" id="IPR051801">
    <property type="entry name" value="GH28_Enzymes"/>
</dbReference>
<dbReference type="SUPFAM" id="SSF51126">
    <property type="entry name" value="Pectin lyase-like"/>
    <property type="match status" value="1"/>
</dbReference>
<reference evidence="7 8" key="1">
    <citation type="journal article" date="2019" name="G3 (Bethesda)">
        <title>Sequencing of a Wild Apple (Malus baccata) Genome Unravels the Differences Between Cultivated and Wild Apple Species Regarding Disease Resistance and Cold Tolerance.</title>
        <authorList>
            <person name="Chen X."/>
        </authorList>
    </citation>
    <scope>NUCLEOTIDE SEQUENCE [LARGE SCALE GENOMIC DNA]</scope>
    <source>
        <strain evidence="8">cv. Shandingzi</strain>
        <tissue evidence="7">Leaves</tissue>
    </source>
</reference>
<evidence type="ECO:0000256" key="5">
    <source>
        <dbReference type="ARBA" id="ARBA00023295"/>
    </source>
</evidence>
<sequence length="217" mass="24196">GRGRELTGGRHQNSSDNLCIEDCHISTGDDLFFIKSGWDEFGNLYGRPSRNIILLRITGKTETSAGIAIGSEMSGVVSEVHAEDLHFFGSKTGIAIRFTSQYEERPDEFYDPNALIVERITFKDIIVENIKTAGLLEGLEGETFLIICLTNITRSVTSKSPWKCSSIQGYSNSVSPETCKPLKQRISPEHYSVCYSLSDGMWISSSNQNRGAWRLSW</sequence>
<name>A0A540MRD8_MALBA</name>
<dbReference type="InterPro" id="IPR012334">
    <property type="entry name" value="Pectin_lyas_fold"/>
</dbReference>
<protein>
    <submittedName>
        <fullName evidence="7">Uncharacterized protein</fullName>
    </submittedName>
</protein>
<dbReference type="PANTHER" id="PTHR31339">
    <property type="entry name" value="PECTIN LYASE-RELATED"/>
    <property type="match status" value="1"/>
</dbReference>
<dbReference type="InterPro" id="IPR011050">
    <property type="entry name" value="Pectin_lyase_fold/virulence"/>
</dbReference>
<dbReference type="InterPro" id="IPR000743">
    <property type="entry name" value="Glyco_hydro_28"/>
</dbReference>
<keyword evidence="8" id="KW-1185">Reference proteome</keyword>
<evidence type="ECO:0000313" key="8">
    <source>
        <dbReference type="Proteomes" id="UP000315295"/>
    </source>
</evidence>
<evidence type="ECO:0000256" key="3">
    <source>
        <dbReference type="ARBA" id="ARBA00022512"/>
    </source>
</evidence>
<dbReference type="EMBL" id="VIEB01000196">
    <property type="protein sequence ID" value="TQE01369.1"/>
    <property type="molecule type" value="Genomic_DNA"/>
</dbReference>
<keyword evidence="5 6" id="KW-0326">Glycosidase</keyword>
<dbReference type="GO" id="GO:0005975">
    <property type="term" value="P:carbohydrate metabolic process"/>
    <property type="evidence" value="ECO:0007669"/>
    <property type="project" value="InterPro"/>
</dbReference>
<dbReference type="Pfam" id="PF00295">
    <property type="entry name" value="Glyco_hydro_28"/>
    <property type="match status" value="1"/>
</dbReference>
<accession>A0A540MRD8</accession>